<keyword evidence="12" id="KW-0732">Signal</keyword>
<comment type="caution">
    <text evidence="14">The sequence shown here is derived from an EMBL/GenBank/DDBJ whole genome shotgun (WGS) entry which is preliminary data.</text>
</comment>
<keyword evidence="7" id="KW-0676">Redox-active center</keyword>
<dbReference type="OrthoDB" id="5572803at2"/>
<dbReference type="GO" id="GO:0008379">
    <property type="term" value="F:thioredoxin peroxidase activity"/>
    <property type="evidence" value="ECO:0007669"/>
    <property type="project" value="TreeGrafter"/>
</dbReference>
<dbReference type="EMBL" id="PDZR01000002">
    <property type="protein sequence ID" value="PNG27291.1"/>
    <property type="molecule type" value="Genomic_DNA"/>
</dbReference>
<dbReference type="PROSITE" id="PS51352">
    <property type="entry name" value="THIOREDOXIN_2"/>
    <property type="match status" value="1"/>
</dbReference>
<evidence type="ECO:0000256" key="11">
    <source>
        <dbReference type="ARBA" id="ARBA00049091"/>
    </source>
</evidence>
<dbReference type="CDD" id="cd03017">
    <property type="entry name" value="PRX_BCP"/>
    <property type="match status" value="1"/>
</dbReference>
<dbReference type="InterPro" id="IPR000866">
    <property type="entry name" value="AhpC/TSA"/>
</dbReference>
<evidence type="ECO:0000256" key="5">
    <source>
        <dbReference type="ARBA" id="ARBA00023002"/>
    </source>
</evidence>
<keyword evidence="6" id="KW-1015">Disulfide bond</keyword>
<sequence length="183" mass="19519">MKRLTLFLSFCLGLFSTGAMAALKPGDAAPDFSLEAAQGGKPFKFSLAEALKKGPVVLYFYPKSFTSVCTLEAHEFAESIEDFAAAGASVIGVSSDNIVTQQEFSSKECRDKFPVGADPEFSVIKAYDAAFTLPIAGPAYAHRISYVISPAGKILSAYADSGAENHISTALAAVRKWREAHKP</sequence>
<dbReference type="GO" id="GO:0045454">
    <property type="term" value="P:cell redox homeostasis"/>
    <property type="evidence" value="ECO:0007669"/>
    <property type="project" value="TreeGrafter"/>
</dbReference>
<dbReference type="InterPro" id="IPR013766">
    <property type="entry name" value="Thioredoxin_domain"/>
</dbReference>
<evidence type="ECO:0000313" key="14">
    <source>
        <dbReference type="EMBL" id="PNG27291.1"/>
    </source>
</evidence>
<evidence type="ECO:0000256" key="12">
    <source>
        <dbReference type="SAM" id="SignalP"/>
    </source>
</evidence>
<keyword evidence="5" id="KW-0560">Oxidoreductase</keyword>
<feature type="signal peptide" evidence="12">
    <location>
        <begin position="1"/>
        <end position="21"/>
    </location>
</feature>
<dbReference type="InterPro" id="IPR036249">
    <property type="entry name" value="Thioredoxin-like_sf"/>
</dbReference>
<evidence type="ECO:0000256" key="7">
    <source>
        <dbReference type="ARBA" id="ARBA00023284"/>
    </source>
</evidence>
<evidence type="ECO:0000256" key="10">
    <source>
        <dbReference type="ARBA" id="ARBA00042639"/>
    </source>
</evidence>
<gene>
    <name evidence="14" type="ORF">CR492_04240</name>
</gene>
<feature type="domain" description="Thioredoxin" evidence="13">
    <location>
        <begin position="23"/>
        <end position="176"/>
    </location>
</feature>
<proteinExistence type="inferred from homology"/>
<dbReference type="EC" id="1.11.1.24" evidence="2"/>
<feature type="chain" id="PRO_5014360028" description="thioredoxin-dependent peroxiredoxin" evidence="12">
    <location>
        <begin position="22"/>
        <end position="183"/>
    </location>
</feature>
<protein>
    <recommendedName>
        <fullName evidence="2">thioredoxin-dependent peroxiredoxin</fullName>
        <ecNumber evidence="2">1.11.1.24</ecNumber>
    </recommendedName>
    <alternativeName>
        <fullName evidence="8">Thioredoxin peroxidase</fullName>
    </alternativeName>
    <alternativeName>
        <fullName evidence="10">Thioredoxin-dependent peroxiredoxin Bcp</fullName>
    </alternativeName>
</protein>
<comment type="function">
    <text evidence="1">Thiol-specific peroxidase that catalyzes the reduction of hydrogen peroxide and organic hydroperoxides to water and alcohols, respectively. Plays a role in cell protection against oxidative stress by detoxifying peroxides and as sensor of hydrogen peroxide-mediated signaling events.</text>
</comment>
<evidence type="ECO:0000256" key="3">
    <source>
        <dbReference type="ARBA" id="ARBA00022559"/>
    </source>
</evidence>
<evidence type="ECO:0000256" key="2">
    <source>
        <dbReference type="ARBA" id="ARBA00013017"/>
    </source>
</evidence>
<dbReference type="Proteomes" id="UP000236286">
    <property type="component" value="Unassembled WGS sequence"/>
</dbReference>
<evidence type="ECO:0000256" key="9">
    <source>
        <dbReference type="ARBA" id="ARBA00038489"/>
    </source>
</evidence>
<accession>A0A2J7TKJ4</accession>
<evidence type="ECO:0000256" key="4">
    <source>
        <dbReference type="ARBA" id="ARBA00022862"/>
    </source>
</evidence>
<dbReference type="PANTHER" id="PTHR42801:SF4">
    <property type="entry name" value="AHPC_TSA FAMILY PROTEIN"/>
    <property type="match status" value="1"/>
</dbReference>
<dbReference type="InterPro" id="IPR050924">
    <property type="entry name" value="Peroxiredoxin_BCP/PrxQ"/>
</dbReference>
<evidence type="ECO:0000256" key="1">
    <source>
        <dbReference type="ARBA" id="ARBA00003330"/>
    </source>
</evidence>
<evidence type="ECO:0000256" key="8">
    <source>
        <dbReference type="ARBA" id="ARBA00032824"/>
    </source>
</evidence>
<comment type="similarity">
    <text evidence="9">Belongs to the peroxiredoxin family. BCP/PrxQ subfamily.</text>
</comment>
<dbReference type="PANTHER" id="PTHR42801">
    <property type="entry name" value="THIOREDOXIN-DEPENDENT PEROXIDE REDUCTASE"/>
    <property type="match status" value="1"/>
</dbReference>
<dbReference type="AlphaFoldDB" id="A0A2J7TKJ4"/>
<dbReference type="Gene3D" id="3.40.30.10">
    <property type="entry name" value="Glutaredoxin"/>
    <property type="match status" value="1"/>
</dbReference>
<evidence type="ECO:0000313" key="15">
    <source>
        <dbReference type="Proteomes" id="UP000236286"/>
    </source>
</evidence>
<dbReference type="GO" id="GO:0005737">
    <property type="term" value="C:cytoplasm"/>
    <property type="evidence" value="ECO:0007669"/>
    <property type="project" value="TreeGrafter"/>
</dbReference>
<dbReference type="RefSeq" id="WP_102842488.1">
    <property type="nucleotide sequence ID" value="NZ_PDZR01000002.1"/>
</dbReference>
<comment type="catalytic activity">
    <reaction evidence="11">
        <text>a hydroperoxide + [thioredoxin]-dithiol = an alcohol + [thioredoxin]-disulfide + H2O</text>
        <dbReference type="Rhea" id="RHEA:62620"/>
        <dbReference type="Rhea" id="RHEA-COMP:10698"/>
        <dbReference type="Rhea" id="RHEA-COMP:10700"/>
        <dbReference type="ChEBI" id="CHEBI:15377"/>
        <dbReference type="ChEBI" id="CHEBI:29950"/>
        <dbReference type="ChEBI" id="CHEBI:30879"/>
        <dbReference type="ChEBI" id="CHEBI:35924"/>
        <dbReference type="ChEBI" id="CHEBI:50058"/>
        <dbReference type="EC" id="1.11.1.24"/>
    </reaction>
</comment>
<keyword evidence="3" id="KW-0575">Peroxidase</keyword>
<name>A0A2J7TKJ4_METSI</name>
<dbReference type="SUPFAM" id="SSF52833">
    <property type="entry name" value="Thioredoxin-like"/>
    <property type="match status" value="1"/>
</dbReference>
<reference evidence="14 15" key="1">
    <citation type="submission" date="2017-10" db="EMBL/GenBank/DDBJ databases">
        <title>Genome announcement of Methylocella silvestris TVC from permafrost.</title>
        <authorList>
            <person name="Wang J."/>
            <person name="Geng K."/>
            <person name="Ul-Haque F."/>
            <person name="Crombie A.T."/>
            <person name="Street L.E."/>
            <person name="Wookey P.A."/>
            <person name="Murrell J.C."/>
            <person name="Pratscher J."/>
        </authorList>
    </citation>
    <scope>NUCLEOTIDE SEQUENCE [LARGE SCALE GENOMIC DNA]</scope>
    <source>
        <strain evidence="14 15">TVC</strain>
    </source>
</reference>
<dbReference type="Pfam" id="PF00578">
    <property type="entry name" value="AhpC-TSA"/>
    <property type="match status" value="1"/>
</dbReference>
<evidence type="ECO:0000256" key="6">
    <source>
        <dbReference type="ARBA" id="ARBA00023157"/>
    </source>
</evidence>
<evidence type="ECO:0000259" key="13">
    <source>
        <dbReference type="PROSITE" id="PS51352"/>
    </source>
</evidence>
<keyword evidence="4" id="KW-0049">Antioxidant</keyword>
<dbReference type="GO" id="GO:0034599">
    <property type="term" value="P:cellular response to oxidative stress"/>
    <property type="evidence" value="ECO:0007669"/>
    <property type="project" value="TreeGrafter"/>
</dbReference>
<organism evidence="14 15">
    <name type="scientific">Methylocella silvestris</name>
    <dbReference type="NCBI Taxonomy" id="199596"/>
    <lineage>
        <taxon>Bacteria</taxon>
        <taxon>Pseudomonadati</taxon>
        <taxon>Pseudomonadota</taxon>
        <taxon>Alphaproteobacteria</taxon>
        <taxon>Hyphomicrobiales</taxon>
        <taxon>Beijerinckiaceae</taxon>
        <taxon>Methylocella</taxon>
    </lineage>
</organism>